<evidence type="ECO:0000256" key="23">
    <source>
        <dbReference type="ARBA" id="ARBA00048382"/>
    </source>
</evidence>
<comment type="catalytic activity">
    <reaction evidence="20">
        <text>a 1,2-diacyl-sn-glycerol + H2O = a 2-acylglycerol + a fatty acid + H(+)</text>
        <dbReference type="Rhea" id="RHEA:33275"/>
        <dbReference type="ChEBI" id="CHEBI:15377"/>
        <dbReference type="ChEBI" id="CHEBI:15378"/>
        <dbReference type="ChEBI" id="CHEBI:17389"/>
        <dbReference type="ChEBI" id="CHEBI:17815"/>
        <dbReference type="ChEBI" id="CHEBI:28868"/>
        <dbReference type="EC" id="3.1.1.116"/>
    </reaction>
    <physiologicalReaction direction="left-to-right" evidence="20">
        <dbReference type="Rhea" id="RHEA:33276"/>
    </physiologicalReaction>
</comment>
<dbReference type="Proteomes" id="UP000190648">
    <property type="component" value="Unassembled WGS sequence"/>
</dbReference>
<dbReference type="AlphaFoldDB" id="A0A1V4JPM3"/>
<evidence type="ECO:0000256" key="33">
    <source>
        <dbReference type="SAM" id="MobiDB-lite"/>
    </source>
</evidence>
<evidence type="ECO:0000313" key="37">
    <source>
        <dbReference type="Proteomes" id="UP000190648"/>
    </source>
</evidence>
<comment type="similarity">
    <text evidence="4">Belongs to the AB hydrolase superfamily. Lipase family.</text>
</comment>
<feature type="transmembrane region" description="Helical" evidence="34">
    <location>
        <begin position="61"/>
        <end position="81"/>
    </location>
</feature>
<evidence type="ECO:0000256" key="15">
    <source>
        <dbReference type="ARBA" id="ARBA00023098"/>
    </source>
</evidence>
<comment type="cofactor">
    <cofactor evidence="1">
        <name>Ca(2+)</name>
        <dbReference type="ChEBI" id="CHEBI:29108"/>
    </cofactor>
</comment>
<feature type="transmembrane region" description="Helical" evidence="34">
    <location>
        <begin position="102"/>
        <end position="124"/>
    </location>
</feature>
<comment type="catalytic activity">
    <reaction evidence="26">
        <text>1-(9Z-octadecenoyl)-2-(5Z,8Z,11Z,14Z-eicosatetraenoyl)-sn-glycerol + H2O = 2-(5Z,8Z,11Z,14Z-eicosatetraenoyl)-glycerol + (9Z)-octadecenoate + H(+)</text>
        <dbReference type="Rhea" id="RHEA:38515"/>
        <dbReference type="ChEBI" id="CHEBI:15377"/>
        <dbReference type="ChEBI" id="CHEBI:15378"/>
        <dbReference type="ChEBI" id="CHEBI:30823"/>
        <dbReference type="ChEBI" id="CHEBI:52392"/>
        <dbReference type="ChEBI" id="CHEBI:75449"/>
    </reaction>
    <physiologicalReaction direction="left-to-right" evidence="26">
        <dbReference type="Rhea" id="RHEA:38516"/>
    </physiologicalReaction>
</comment>
<keyword evidence="10" id="KW-0378">Hydrolase</keyword>
<comment type="catalytic activity">
    <reaction evidence="24">
        <text>1-(9Z-octadecenoyl)-2-octadecanoyl-sn-glycerol + H2O = 2-octadecanoylglycerol + (9Z)-octadecenoate + H(+)</text>
        <dbReference type="Rhea" id="RHEA:38519"/>
        <dbReference type="ChEBI" id="CHEBI:15377"/>
        <dbReference type="ChEBI" id="CHEBI:15378"/>
        <dbReference type="ChEBI" id="CHEBI:30823"/>
        <dbReference type="ChEBI" id="CHEBI:75448"/>
        <dbReference type="ChEBI" id="CHEBI:75456"/>
    </reaction>
    <physiologicalReaction direction="left-to-right" evidence="24">
        <dbReference type="Rhea" id="RHEA:38520"/>
    </physiologicalReaction>
</comment>
<comment type="catalytic activity">
    <reaction evidence="25">
        <text>1-(9Z-octadecenoyl)-2-(9Z,12Z-octadecadienoyl)-sn-glycerol + H2O = 2-(9Z,12Z-octadecadienoyl)-glycerol + (9Z)-octadecenoate + H(+)</text>
        <dbReference type="Rhea" id="RHEA:38523"/>
        <dbReference type="ChEBI" id="CHEBI:15377"/>
        <dbReference type="ChEBI" id="CHEBI:15378"/>
        <dbReference type="ChEBI" id="CHEBI:30823"/>
        <dbReference type="ChEBI" id="CHEBI:75450"/>
        <dbReference type="ChEBI" id="CHEBI:75457"/>
    </reaction>
    <physiologicalReaction direction="left-to-right" evidence="25">
        <dbReference type="Rhea" id="RHEA:38524"/>
    </physiologicalReaction>
</comment>
<feature type="transmembrane region" description="Helical" evidence="34">
    <location>
        <begin position="303"/>
        <end position="321"/>
    </location>
</feature>
<dbReference type="GO" id="GO:0031901">
    <property type="term" value="C:early endosome membrane"/>
    <property type="evidence" value="ECO:0007669"/>
    <property type="project" value="UniProtKB-SubCell"/>
</dbReference>
<keyword evidence="16 34" id="KW-0472">Membrane</keyword>
<evidence type="ECO:0000256" key="14">
    <source>
        <dbReference type="ARBA" id="ARBA00023018"/>
    </source>
</evidence>
<evidence type="ECO:0000256" key="19">
    <source>
        <dbReference type="ARBA" id="ARBA00023273"/>
    </source>
</evidence>
<organism evidence="36 37">
    <name type="scientific">Patagioenas fasciata monilis</name>
    <dbReference type="NCBI Taxonomy" id="372326"/>
    <lineage>
        <taxon>Eukaryota</taxon>
        <taxon>Metazoa</taxon>
        <taxon>Chordata</taxon>
        <taxon>Craniata</taxon>
        <taxon>Vertebrata</taxon>
        <taxon>Euteleostomi</taxon>
        <taxon>Archelosauria</taxon>
        <taxon>Archosauria</taxon>
        <taxon>Dinosauria</taxon>
        <taxon>Saurischia</taxon>
        <taxon>Theropoda</taxon>
        <taxon>Coelurosauria</taxon>
        <taxon>Aves</taxon>
        <taxon>Neognathae</taxon>
        <taxon>Neoaves</taxon>
        <taxon>Columbimorphae</taxon>
        <taxon>Columbiformes</taxon>
        <taxon>Columbidae</taxon>
        <taxon>Patagioenas</taxon>
    </lineage>
</organism>
<keyword evidence="6" id="KW-0597">Phosphoprotein</keyword>
<dbReference type="GO" id="GO:0046872">
    <property type="term" value="F:metal ion binding"/>
    <property type="evidence" value="ECO:0007669"/>
    <property type="project" value="UniProtKB-KW"/>
</dbReference>
<evidence type="ECO:0000256" key="27">
    <source>
        <dbReference type="ARBA" id="ARBA00052106"/>
    </source>
</evidence>
<evidence type="ECO:0000256" key="3">
    <source>
        <dbReference type="ARBA" id="ARBA00004520"/>
    </source>
</evidence>
<feature type="transmembrane region" description="Helical" evidence="34">
    <location>
        <begin position="136"/>
        <end position="157"/>
    </location>
</feature>
<evidence type="ECO:0000256" key="16">
    <source>
        <dbReference type="ARBA" id="ARBA00023136"/>
    </source>
</evidence>
<keyword evidence="13 34" id="KW-1133">Transmembrane helix</keyword>
<dbReference type="SUPFAM" id="SSF53474">
    <property type="entry name" value="alpha/beta-Hydrolases"/>
    <property type="match status" value="1"/>
</dbReference>
<evidence type="ECO:0000256" key="4">
    <source>
        <dbReference type="ARBA" id="ARBA00010701"/>
    </source>
</evidence>
<evidence type="ECO:0000256" key="20">
    <source>
        <dbReference type="ARBA" id="ARBA00024531"/>
    </source>
</evidence>
<dbReference type="GO" id="GO:0004465">
    <property type="term" value="F:lipoprotein lipase activity"/>
    <property type="evidence" value="ECO:0007669"/>
    <property type="project" value="TreeGrafter"/>
</dbReference>
<dbReference type="PANTHER" id="PTHR45792">
    <property type="entry name" value="DIACYLGLYCEROL LIPASE HOMOLOG-RELATED"/>
    <property type="match status" value="1"/>
</dbReference>
<feature type="transmembrane region" description="Helical" evidence="34">
    <location>
        <begin position="18"/>
        <end position="41"/>
    </location>
</feature>
<keyword evidence="12" id="KW-0442">Lipid degradation</keyword>
<evidence type="ECO:0000256" key="8">
    <source>
        <dbReference type="ARBA" id="ARBA00022723"/>
    </source>
</evidence>
<evidence type="ECO:0000256" key="29">
    <source>
        <dbReference type="ARBA" id="ARBA00063298"/>
    </source>
</evidence>
<evidence type="ECO:0000256" key="32">
    <source>
        <dbReference type="ARBA" id="ARBA00082132"/>
    </source>
</evidence>
<evidence type="ECO:0000256" key="24">
    <source>
        <dbReference type="ARBA" id="ARBA00050486"/>
    </source>
</evidence>
<sequence>MPGIVVFRRRWSVGSDDLVLPAVFLFLLHTTWFVILSVVLFGLVYNPNETCSLNLVDHGRGYLGILLSCMIAEVAIIWLSMRGSILYTEPRDSMQYVLYVRLAILVIEFVYAIVGIVWLTQYYASCNDLTAKSVTLGMVVCNWVVILSVCITVLCVFDPTGRTFVKLRATKRRQRNLRTYNLRHRLEEGQASSWTRRLKVFLCCTRTKDSQSDAYSEIAYLFAEFFRDLDIVPSDIIAGLVLLRQRQRAKRSAVLDERRMFMYVCDLQANNDILAFLSGMPVTRNTKYLDLKNAQEMQRYKEVCYYMLFALAAYGWPIYLMRKPTCGLCRLARSCSCCCFCPSRPRYAPGVTIEEDNCCGCNAIAIRRHFLDENMTSVDIVYTSCHDAVYETPFYVAVDHEKKKVVISIRGTLSPKDALTDLTGDAERLPVEGHHGTWLGHKGMVLSAEYIKKKLEQEMVLSQAFGRDLGRGTKHYGLIVVGHSLGAGTAAILSFLLRPQYPSLKCFAYSPPGGLLSEDAMEYSKEFVTAVVLGKDLVPRIGLSQLEGFRRQLLDVLQRSTKPKWRIIVGATKCIPKSELPEETEDNSVTSNRLWTHPSDLTIALSASTPLYPPGRIIHVVHNHPAEQCCCCEQEDPTYFAIWGDNKAFNEVIISPAMLHEHLPYVVMEGLNKVLENYNKGKTALLSAAKVMVSPTEVDLTPELIFQSQPLPSGPAVQIGTGAVTADRRNSSTKSKSHSEISLEGFYETKPLSPVQKDPVELLLLDTKERLSVELQDRRAPLATMESLSDNESIYSFDSRRSSGFRSIRGSPSLHAVMEKDETHCFYIDPVIPEENPSLSSRTELLAADSLSKHSQETQAPDNVLNSGGTTPQRRCSEEGASSEGDHASLAPREELALQNGRLADVPSPQVLEFAEFIDSLFNLDSKSSSFQDIYCMMVSDSSSDFAEMPKSVSDQEILSSGELMDITPTGVSSQECLATDKIRTSTPSGHVTSPAKQDDLMISAL</sequence>
<evidence type="ECO:0000313" key="36">
    <source>
        <dbReference type="EMBL" id="OPJ74138.1"/>
    </source>
</evidence>
<feature type="region of interest" description="Disordered" evidence="33">
    <location>
        <begin position="850"/>
        <end position="890"/>
    </location>
</feature>
<evidence type="ECO:0000256" key="22">
    <source>
        <dbReference type="ARBA" id="ARBA00037872"/>
    </source>
</evidence>
<evidence type="ECO:0000256" key="28">
    <source>
        <dbReference type="ARBA" id="ARBA00052463"/>
    </source>
</evidence>
<dbReference type="InterPro" id="IPR002921">
    <property type="entry name" value="Fungal_lipase-type"/>
</dbReference>
<proteinExistence type="inferred from homology"/>
<comment type="subunit">
    <text evidence="29">Interacts (via C-terminal) with CAMK2A; leading to the phosphorylation and inhibition of DAGLA enzymatic activity. Interacts (via PPXXF motif) with HOMER1 and HOMER2; this interaction is required for DAGLA membrane localization.</text>
</comment>
<dbReference type="OrthoDB" id="438440at2759"/>
<keyword evidence="11" id="KW-0106">Calcium</keyword>
<evidence type="ECO:0000256" key="13">
    <source>
        <dbReference type="ARBA" id="ARBA00022989"/>
    </source>
</evidence>
<evidence type="ECO:0000256" key="31">
    <source>
        <dbReference type="ARBA" id="ARBA00081678"/>
    </source>
</evidence>
<keyword evidence="7 34" id="KW-0812">Transmembrane</keyword>
<dbReference type="Gene3D" id="3.40.50.1820">
    <property type="entry name" value="alpha/beta hydrolase"/>
    <property type="match status" value="1"/>
</dbReference>
<comment type="subcellular location">
    <subcellularLocation>
        <location evidence="2">Cell projection</location>
        <location evidence="2">Dendritic spine membrane</location>
        <topology evidence="2">Multi-pass membrane protein</topology>
    </subcellularLocation>
    <subcellularLocation>
        <location evidence="3">Early endosome membrane</location>
        <topology evidence="3">Multi-pass membrane protein</topology>
    </subcellularLocation>
    <subcellularLocation>
        <location evidence="22">Postsynaptic density membrane</location>
        <topology evidence="22">Multi-pass membrane protein</topology>
    </subcellularLocation>
</comment>
<feature type="compositionally biased region" description="Polar residues" evidence="33">
    <location>
        <begin position="857"/>
        <end position="874"/>
    </location>
</feature>
<comment type="caution">
    <text evidence="36">The sequence shown here is derived from an EMBL/GenBank/DDBJ whole genome shotgun (WGS) entry which is preliminary data.</text>
</comment>
<comment type="catalytic activity">
    <reaction evidence="28">
        <text>1-(9Z-octadecenoyl)-2-O-(5Z,8Z,11Z,14Z-eicosatetraenyl)-sn-glycerol + H2O = 2-O-(5Z,8Z,11Z,14Z)-eicosatetraenylglycerol + (9Z)-octadecenoate + H(+)</text>
        <dbReference type="Rhea" id="RHEA:38527"/>
        <dbReference type="ChEBI" id="CHEBI:15377"/>
        <dbReference type="ChEBI" id="CHEBI:15378"/>
        <dbReference type="ChEBI" id="CHEBI:30823"/>
        <dbReference type="ChEBI" id="CHEBI:75913"/>
        <dbReference type="ChEBI" id="CHEBI:75914"/>
    </reaction>
    <physiologicalReaction direction="left-to-right" evidence="28">
        <dbReference type="Rhea" id="RHEA:38528"/>
    </physiologicalReaction>
</comment>
<gene>
    <name evidence="36" type="primary">DAGLA</name>
    <name evidence="36" type="ORF">AV530_013504</name>
</gene>
<evidence type="ECO:0000256" key="18">
    <source>
        <dbReference type="ARBA" id="ARBA00023257"/>
    </source>
</evidence>
<keyword evidence="19" id="KW-0966">Cell projection</keyword>
<dbReference type="GO" id="GO:0047372">
    <property type="term" value="F:monoacylglycerol lipase activity"/>
    <property type="evidence" value="ECO:0007669"/>
    <property type="project" value="UniProtKB-ARBA"/>
</dbReference>
<dbReference type="Pfam" id="PF01764">
    <property type="entry name" value="Lipase_3"/>
    <property type="match status" value="1"/>
</dbReference>
<evidence type="ECO:0000256" key="5">
    <source>
        <dbReference type="ARBA" id="ARBA00022475"/>
    </source>
</evidence>
<dbReference type="InterPro" id="IPR052214">
    <property type="entry name" value="DAG_Lipase-Related"/>
</dbReference>
<evidence type="ECO:0000256" key="1">
    <source>
        <dbReference type="ARBA" id="ARBA00001913"/>
    </source>
</evidence>
<evidence type="ECO:0000256" key="34">
    <source>
        <dbReference type="SAM" id="Phobius"/>
    </source>
</evidence>
<evidence type="ECO:0000256" key="17">
    <source>
        <dbReference type="ARBA" id="ARBA00023180"/>
    </source>
</evidence>
<keyword evidence="8" id="KW-0479">Metal-binding</keyword>
<dbReference type="GO" id="GO:0098839">
    <property type="term" value="C:postsynaptic density membrane"/>
    <property type="evidence" value="ECO:0007669"/>
    <property type="project" value="UniProtKB-SubCell"/>
</dbReference>
<dbReference type="FunFam" id="3.40.50.1820:FF:000015">
    <property type="entry name" value="Sn1-specific diacylglycerol lipase alpha"/>
    <property type="match status" value="1"/>
</dbReference>
<evidence type="ECO:0000256" key="9">
    <source>
        <dbReference type="ARBA" id="ARBA00022753"/>
    </source>
</evidence>
<dbReference type="GO" id="GO:0019369">
    <property type="term" value="P:arachidonate metabolic process"/>
    <property type="evidence" value="ECO:0007669"/>
    <property type="project" value="UniProtKB-ARBA"/>
</dbReference>
<protein>
    <recommendedName>
        <fullName evidence="30">Diacylglycerol lipase-alpha</fullName>
        <ecNumber evidence="21">3.1.1.116</ecNumber>
    </recommendedName>
    <alternativeName>
        <fullName evidence="32">Neural stem cell-derived dendrite regulator</fullName>
    </alternativeName>
    <alternativeName>
        <fullName evidence="31">Sn1-specific diacylglycerol lipase alpha</fullName>
    </alternativeName>
</protein>
<dbReference type="EMBL" id="LSYS01006880">
    <property type="protein sequence ID" value="OPJ74138.1"/>
    <property type="molecule type" value="Genomic_DNA"/>
</dbReference>
<reference evidence="36 37" key="1">
    <citation type="submission" date="2016-02" db="EMBL/GenBank/DDBJ databases">
        <title>Band-tailed pigeon sequencing and assembly.</title>
        <authorList>
            <person name="Soares A.E."/>
            <person name="Novak B.J."/>
            <person name="Rice E.S."/>
            <person name="O'Connell B."/>
            <person name="Chang D."/>
            <person name="Weber S."/>
            <person name="Shapiro B."/>
        </authorList>
    </citation>
    <scope>NUCLEOTIDE SEQUENCE [LARGE SCALE GENOMIC DNA]</scope>
    <source>
        <strain evidence="36">BTP2013</strain>
        <tissue evidence="36">Blood</tissue>
    </source>
</reference>
<dbReference type="PANTHER" id="PTHR45792:SF8">
    <property type="entry name" value="DIACYLGLYCEROL LIPASE-ALPHA"/>
    <property type="match status" value="1"/>
</dbReference>
<evidence type="ECO:0000256" key="2">
    <source>
        <dbReference type="ARBA" id="ARBA00004332"/>
    </source>
</evidence>
<keyword evidence="15" id="KW-0443">Lipid metabolism</keyword>
<keyword evidence="18" id="KW-0628">Postsynaptic cell membrane</keyword>
<name>A0A1V4JPM3_PATFA</name>
<evidence type="ECO:0000256" key="6">
    <source>
        <dbReference type="ARBA" id="ARBA00022553"/>
    </source>
</evidence>
<comment type="catalytic activity">
    <reaction evidence="23">
        <text>1,2-di-(9Z-octadecenoyl)-sn-glycerol + H2O = 2-(9Z-octadecenoyl)-glycerol + (9Z)-octadecenoate + H(+)</text>
        <dbReference type="Rhea" id="RHEA:38511"/>
        <dbReference type="ChEBI" id="CHEBI:15377"/>
        <dbReference type="ChEBI" id="CHEBI:15378"/>
        <dbReference type="ChEBI" id="CHEBI:30823"/>
        <dbReference type="ChEBI" id="CHEBI:52333"/>
        <dbReference type="ChEBI" id="CHEBI:73990"/>
    </reaction>
    <physiologicalReaction direction="left-to-right" evidence="23">
        <dbReference type="Rhea" id="RHEA:38512"/>
    </physiologicalReaction>
</comment>
<keyword evidence="5" id="KW-1003">Cell membrane</keyword>
<evidence type="ECO:0000256" key="26">
    <source>
        <dbReference type="ARBA" id="ARBA00050861"/>
    </source>
</evidence>
<keyword evidence="14" id="KW-0770">Synapse</keyword>
<keyword evidence="9" id="KW-0967">Endosome</keyword>
<evidence type="ECO:0000256" key="11">
    <source>
        <dbReference type="ARBA" id="ARBA00022837"/>
    </source>
</evidence>
<keyword evidence="17" id="KW-0325">Glycoprotein</keyword>
<evidence type="ECO:0000256" key="30">
    <source>
        <dbReference type="ARBA" id="ARBA00071957"/>
    </source>
</evidence>
<evidence type="ECO:0000256" key="12">
    <source>
        <dbReference type="ARBA" id="ARBA00022963"/>
    </source>
</evidence>
<keyword evidence="37" id="KW-1185">Reference proteome</keyword>
<evidence type="ECO:0000256" key="25">
    <source>
        <dbReference type="ARBA" id="ARBA00050709"/>
    </source>
</evidence>
<dbReference type="STRING" id="372326.A0A1V4JPM3"/>
<dbReference type="GO" id="GO:0098921">
    <property type="term" value="P:retrograde trans-synaptic signaling by endocannabinoid"/>
    <property type="evidence" value="ECO:0007669"/>
    <property type="project" value="TreeGrafter"/>
</dbReference>
<evidence type="ECO:0000256" key="21">
    <source>
        <dbReference type="ARBA" id="ARBA00026104"/>
    </source>
</evidence>
<comment type="catalytic activity">
    <reaction evidence="27">
        <text>1-octadecanoyl-2-(5Z,8Z,11Z,14Z-eicosatetraenoyl)-sn-glycerol + H2O = 2-(5Z,8Z,11Z,14Z-eicosatetraenoyl)-glycerol + octadecanoate + H(+)</text>
        <dbReference type="Rhea" id="RHEA:38507"/>
        <dbReference type="ChEBI" id="CHEBI:15377"/>
        <dbReference type="ChEBI" id="CHEBI:15378"/>
        <dbReference type="ChEBI" id="CHEBI:25629"/>
        <dbReference type="ChEBI" id="CHEBI:52392"/>
        <dbReference type="ChEBI" id="CHEBI:75728"/>
    </reaction>
    <physiologicalReaction direction="left-to-right" evidence="27">
        <dbReference type="Rhea" id="RHEA:38508"/>
    </physiologicalReaction>
</comment>
<evidence type="ECO:0000256" key="10">
    <source>
        <dbReference type="ARBA" id="ARBA00022801"/>
    </source>
</evidence>
<dbReference type="GO" id="GO:0032591">
    <property type="term" value="C:dendritic spine membrane"/>
    <property type="evidence" value="ECO:0007669"/>
    <property type="project" value="UniProtKB-SubCell"/>
</dbReference>
<evidence type="ECO:0000259" key="35">
    <source>
        <dbReference type="Pfam" id="PF01764"/>
    </source>
</evidence>
<accession>A0A1V4JPM3</accession>
<dbReference type="EC" id="3.1.1.116" evidence="21"/>
<dbReference type="InterPro" id="IPR029058">
    <property type="entry name" value="AB_hydrolase_fold"/>
</dbReference>
<feature type="domain" description="Fungal lipase-type" evidence="35">
    <location>
        <begin position="406"/>
        <end position="541"/>
    </location>
</feature>
<dbReference type="GO" id="GO:0046340">
    <property type="term" value="P:diacylglycerol catabolic process"/>
    <property type="evidence" value="ECO:0007669"/>
    <property type="project" value="TreeGrafter"/>
</dbReference>
<evidence type="ECO:0000256" key="7">
    <source>
        <dbReference type="ARBA" id="ARBA00022692"/>
    </source>
</evidence>
<dbReference type="CDD" id="cd00519">
    <property type="entry name" value="Lipase_3"/>
    <property type="match status" value="1"/>
</dbReference>